<evidence type="ECO:0000259" key="3">
    <source>
        <dbReference type="Pfam" id="PF25876"/>
    </source>
</evidence>
<evidence type="ECO:0000313" key="9">
    <source>
        <dbReference type="Proteomes" id="UP000254507"/>
    </source>
</evidence>
<dbReference type="InParanoid" id="A0A263HBL6"/>
<dbReference type="GO" id="GO:1990281">
    <property type="term" value="C:efflux pump complex"/>
    <property type="evidence" value="ECO:0007669"/>
    <property type="project" value="TreeGrafter"/>
</dbReference>
<dbReference type="Pfam" id="PF25954">
    <property type="entry name" value="Beta-barrel_RND_2"/>
    <property type="match status" value="1"/>
</dbReference>
<evidence type="ECO:0000259" key="5">
    <source>
        <dbReference type="Pfam" id="PF25954"/>
    </source>
</evidence>
<dbReference type="Proteomes" id="UP000254507">
    <property type="component" value="Unassembled WGS sequence"/>
</dbReference>
<evidence type="ECO:0000256" key="1">
    <source>
        <dbReference type="ARBA" id="ARBA00009477"/>
    </source>
</evidence>
<dbReference type="OrthoDB" id="9806939at2"/>
<feature type="domain" description="CusB-like beta-barrel" evidence="5">
    <location>
        <begin position="216"/>
        <end position="288"/>
    </location>
</feature>
<dbReference type="InterPro" id="IPR006143">
    <property type="entry name" value="RND_pump_MFP"/>
</dbReference>
<dbReference type="SUPFAM" id="SSF111369">
    <property type="entry name" value="HlyD-like secretion proteins"/>
    <property type="match status" value="1"/>
</dbReference>
<dbReference type="NCBIfam" id="TIGR01730">
    <property type="entry name" value="RND_mfp"/>
    <property type="match status" value="1"/>
</dbReference>
<accession>A0A263HBL6</accession>
<evidence type="ECO:0000313" key="8">
    <source>
        <dbReference type="Proteomes" id="UP000215738"/>
    </source>
</evidence>
<dbReference type="InterPro" id="IPR058792">
    <property type="entry name" value="Beta-barrel_RND_2"/>
</dbReference>
<dbReference type="AlphaFoldDB" id="A0A263HBL6"/>
<dbReference type="PANTHER" id="PTHR30469">
    <property type="entry name" value="MULTIDRUG RESISTANCE PROTEIN MDTA"/>
    <property type="match status" value="1"/>
</dbReference>
<dbReference type="Gene3D" id="2.40.50.100">
    <property type="match status" value="1"/>
</dbReference>
<feature type="domain" description="Multidrug resistance protein MdtA-like barrel-sandwich hybrid" evidence="4">
    <location>
        <begin position="85"/>
        <end position="203"/>
    </location>
</feature>
<dbReference type="RefSeq" id="WP_094946783.1">
    <property type="nucleotide sequence ID" value="NZ_NLFK01000008.1"/>
</dbReference>
<evidence type="ECO:0000313" key="7">
    <source>
        <dbReference type="EMBL" id="SUU38529.1"/>
    </source>
</evidence>
<evidence type="ECO:0000313" key="6">
    <source>
        <dbReference type="EMBL" id="OZN24511.1"/>
    </source>
</evidence>
<organism evidence="7 9">
    <name type="scientific">Actinobacillus seminis</name>
    <dbReference type="NCBI Taxonomy" id="722"/>
    <lineage>
        <taxon>Bacteria</taxon>
        <taxon>Pseudomonadati</taxon>
        <taxon>Pseudomonadota</taxon>
        <taxon>Gammaproteobacteria</taxon>
        <taxon>Pasteurellales</taxon>
        <taxon>Pasteurellaceae</taxon>
        <taxon>Actinobacillus</taxon>
    </lineage>
</organism>
<dbReference type="PANTHER" id="PTHR30469:SF11">
    <property type="entry name" value="BLL4320 PROTEIN"/>
    <property type="match status" value="1"/>
</dbReference>
<gene>
    <name evidence="7" type="primary">mdtE</name>
    <name evidence="6" type="ORF">CFY87_08605</name>
    <name evidence="7" type="ORF">NCTC10851_02139</name>
</gene>
<proteinExistence type="inferred from homology"/>
<dbReference type="Pfam" id="PF25876">
    <property type="entry name" value="HH_MFP_RND"/>
    <property type="match status" value="1"/>
</dbReference>
<feature type="domain" description="Multidrug resistance protein MdtA-like alpha-helical hairpin" evidence="3">
    <location>
        <begin position="118"/>
        <end position="179"/>
    </location>
</feature>
<dbReference type="Pfam" id="PF25917">
    <property type="entry name" value="BSH_RND"/>
    <property type="match status" value="1"/>
</dbReference>
<feature type="transmembrane region" description="Helical" evidence="2">
    <location>
        <begin position="21"/>
        <end position="38"/>
    </location>
</feature>
<protein>
    <submittedName>
        <fullName evidence="6">Efflux transporter periplasmic adaptor subunit</fullName>
    </submittedName>
    <submittedName>
        <fullName evidence="7">RND family efflux transporter MFP subunit</fullName>
    </submittedName>
</protein>
<dbReference type="FunCoup" id="A0A263HBL6">
    <property type="interactions" value="405"/>
</dbReference>
<keyword evidence="2" id="KW-0472">Membrane</keyword>
<keyword evidence="2" id="KW-1133">Transmembrane helix</keyword>
<dbReference type="EMBL" id="NLFK01000008">
    <property type="protein sequence ID" value="OZN24511.1"/>
    <property type="molecule type" value="Genomic_DNA"/>
</dbReference>
<evidence type="ECO:0000259" key="4">
    <source>
        <dbReference type="Pfam" id="PF25917"/>
    </source>
</evidence>
<reference evidence="6 8" key="1">
    <citation type="submission" date="2017-07" db="EMBL/GenBank/DDBJ databases">
        <title>Virulence factors identified in Actinobacillus seminis.</title>
        <authorList>
            <person name="Negrete-Abascal E."/>
            <person name="Vaca-Pacheco S."/>
            <person name="Montes-Garcia F."/>
            <person name="Leyto-Gil A.M."/>
            <person name="Fragoso-Garcia E."/>
            <person name="Carvente-Garcia R."/>
            <person name="Perez-Agueros S."/>
            <person name="Castelan-Sanchez H.G."/>
            <person name="Garcia-Molina A."/>
            <person name="Villamar T.E."/>
            <person name="Vazquez-Cruz C."/>
        </authorList>
    </citation>
    <scope>NUCLEOTIDE SEQUENCE [LARGE SCALE GENOMIC DNA]</scope>
    <source>
        <strain evidence="6 8">ATCC 15768</strain>
    </source>
</reference>
<dbReference type="InterPro" id="IPR058625">
    <property type="entry name" value="MdtA-like_BSH"/>
</dbReference>
<dbReference type="InterPro" id="IPR058624">
    <property type="entry name" value="MdtA-like_HH"/>
</dbReference>
<evidence type="ECO:0000256" key="2">
    <source>
        <dbReference type="SAM" id="Phobius"/>
    </source>
</evidence>
<comment type="similarity">
    <text evidence="1">Belongs to the membrane fusion protein (MFP) (TC 8.A.1) family.</text>
</comment>
<dbReference type="FunFam" id="2.40.30.170:FF:000010">
    <property type="entry name" value="Efflux RND transporter periplasmic adaptor subunit"/>
    <property type="match status" value="1"/>
</dbReference>
<keyword evidence="8" id="KW-1185">Reference proteome</keyword>
<dbReference type="GO" id="GO:0015562">
    <property type="term" value="F:efflux transmembrane transporter activity"/>
    <property type="evidence" value="ECO:0007669"/>
    <property type="project" value="TreeGrafter"/>
</dbReference>
<dbReference type="Gene3D" id="1.10.287.470">
    <property type="entry name" value="Helix hairpin bin"/>
    <property type="match status" value="1"/>
</dbReference>
<reference evidence="7 9" key="2">
    <citation type="submission" date="2018-06" db="EMBL/GenBank/DDBJ databases">
        <authorList>
            <consortium name="Pathogen Informatics"/>
            <person name="Doyle S."/>
        </authorList>
    </citation>
    <scope>NUCLEOTIDE SEQUENCE [LARGE SCALE GENOMIC DNA]</scope>
    <source>
        <strain evidence="7 9">NCTC10851</strain>
    </source>
</reference>
<sequence>MSIQTHPKNAKRSHTFLMKGTLALIVIIFIIVIGLNMYKSAKISKVLANMGEPVSPVTAMKITPQVWTPVIESTGFVRPKQGAMLSAQTSGVVAHIYVTSGQKVNKGDLLIDLDNSVEKANLAAAQAQLPAVSQTYKRYVALYKTKSISRQEMDNAKSNYDALVANIAALKATIERRQIVAPFDGITGIVKVNVGEYVTVGTEIVRVEDRRLMQVDFSLAQNELKNLYIGQKVTATTDALPSESFSATITTIEPAINTSTGLIDLQATFEPEEGKKLLSGMFTRLQVALQPETNQIVVPQVSISYNMYGEIAYILTALSAEDKTKFAGNKNLDNMYRAKQITVFTKDRQGIYAQLKGDDVKIGDIIVTGGQQNIGNGSLVIISDKQGVGTTEPTIKTNL</sequence>
<dbReference type="EMBL" id="UFSB01000001">
    <property type="protein sequence ID" value="SUU38529.1"/>
    <property type="molecule type" value="Genomic_DNA"/>
</dbReference>
<dbReference type="Gene3D" id="2.40.30.170">
    <property type="match status" value="1"/>
</dbReference>
<dbReference type="Proteomes" id="UP000215738">
    <property type="component" value="Unassembled WGS sequence"/>
</dbReference>
<name>A0A263HBL6_9PAST</name>
<keyword evidence="2" id="KW-0812">Transmembrane</keyword>